<dbReference type="EMBL" id="JACXWY010000005">
    <property type="protein sequence ID" value="MBD3846290.1"/>
    <property type="molecule type" value="Genomic_DNA"/>
</dbReference>
<name>A0A927EAC2_9HYPH</name>
<dbReference type="GO" id="GO:0016491">
    <property type="term" value="F:oxidoreductase activity"/>
    <property type="evidence" value="ECO:0007669"/>
    <property type="project" value="InterPro"/>
</dbReference>
<protein>
    <submittedName>
        <fullName evidence="1">Nitroreductase family protein</fullName>
    </submittedName>
</protein>
<accession>A0A927EAC2</accession>
<evidence type="ECO:0000313" key="1">
    <source>
        <dbReference type="EMBL" id="MBD3846290.1"/>
    </source>
</evidence>
<reference evidence="1" key="1">
    <citation type="submission" date="2020-09" db="EMBL/GenBank/DDBJ databases">
        <title>Bosea spartocytisi sp. nov. a root nodule endophyte of Spartocytisus supranubius in the high mountain ecosystem fo the Teide National Park (Canary Islands, Spain).</title>
        <authorList>
            <person name="Pulido-Suarez L."/>
            <person name="Peix A."/>
            <person name="Igual J.M."/>
            <person name="Socas-Perez N."/>
            <person name="Velazquez E."/>
            <person name="Flores-Felix J.D."/>
            <person name="Leon-Barrios M."/>
        </authorList>
    </citation>
    <scope>NUCLEOTIDE SEQUENCE</scope>
    <source>
        <strain evidence="1">SSUT16</strain>
    </source>
</reference>
<dbReference type="PANTHER" id="PTHR23026:SF123">
    <property type="entry name" value="NAD(P)H NITROREDUCTASE RV3131-RELATED"/>
    <property type="match status" value="1"/>
</dbReference>
<dbReference type="AlphaFoldDB" id="A0A927EAC2"/>
<sequence length="362" mass="38563">MNRRGLIIGAGSLLVLSGASTLGWRASTGLMEDYAGYAAALRKELPAGPTLRDLIGYATLAPNGHNTQPWRFTIEGNAIDILPDPSRATSAVDPDDHHLFVSLGCVAETLRIAAEATGRPGAIEVAGDGGVRFTFTEGTGWSDPLFAAIPKRQSTRAEFDGRPVPAADLEALARAASMPGVGLALVTERPRINQIRDLILVGNGVQMADPAFMVELKHWLRFNPKQAMETGDGLFSAASGNPVLPDLLAGPAFDHFFTVASENDKYARQIDSSAGLAVFIGEREDKAHWIAVGRACQRFALAATSFGLRTSFVNQPVEVAPLRPQLAVLVGASGKRPDLVMRFGYGPTLPFSPRRPVTAVLV</sequence>
<dbReference type="SUPFAM" id="SSF55469">
    <property type="entry name" value="FMN-dependent nitroreductase-like"/>
    <property type="match status" value="2"/>
</dbReference>
<evidence type="ECO:0000313" key="2">
    <source>
        <dbReference type="Proteomes" id="UP000619295"/>
    </source>
</evidence>
<gene>
    <name evidence="1" type="ORF">IED13_11330</name>
</gene>
<organism evidence="1 2">
    <name type="scientific">Bosea spartocytisi</name>
    <dbReference type="NCBI Taxonomy" id="2773451"/>
    <lineage>
        <taxon>Bacteria</taxon>
        <taxon>Pseudomonadati</taxon>
        <taxon>Pseudomonadota</taxon>
        <taxon>Alphaproteobacteria</taxon>
        <taxon>Hyphomicrobiales</taxon>
        <taxon>Boseaceae</taxon>
        <taxon>Bosea</taxon>
    </lineage>
</organism>
<dbReference type="PANTHER" id="PTHR23026">
    <property type="entry name" value="NADPH NITROREDUCTASE"/>
    <property type="match status" value="1"/>
</dbReference>
<dbReference type="Proteomes" id="UP000619295">
    <property type="component" value="Unassembled WGS sequence"/>
</dbReference>
<keyword evidence="2" id="KW-1185">Reference proteome</keyword>
<proteinExistence type="predicted"/>
<dbReference type="NCBIfam" id="NF047509">
    <property type="entry name" value="Rv3131_FMN_oxido"/>
    <property type="match status" value="1"/>
</dbReference>
<dbReference type="InterPro" id="IPR050627">
    <property type="entry name" value="Nitroreductase/BluB"/>
</dbReference>
<dbReference type="RefSeq" id="WP_024342662.1">
    <property type="nucleotide sequence ID" value="NZ_JACXWY010000005.1"/>
</dbReference>
<dbReference type="InterPro" id="IPR000415">
    <property type="entry name" value="Nitroreductase-like"/>
</dbReference>
<comment type="caution">
    <text evidence="1">The sequence shown here is derived from an EMBL/GenBank/DDBJ whole genome shotgun (WGS) entry which is preliminary data.</text>
</comment>
<dbReference type="Gene3D" id="3.40.109.10">
    <property type="entry name" value="NADH Oxidase"/>
    <property type="match status" value="1"/>
</dbReference>